<organism evidence="2 3">
    <name type="scientific">Roseinatronobacter bogoriensis subsp. barguzinensis</name>
    <dbReference type="NCBI Taxonomy" id="441209"/>
    <lineage>
        <taxon>Bacteria</taxon>
        <taxon>Pseudomonadati</taxon>
        <taxon>Pseudomonadota</taxon>
        <taxon>Alphaproteobacteria</taxon>
        <taxon>Rhodobacterales</taxon>
        <taxon>Paracoccaceae</taxon>
        <taxon>Roseinatronobacter</taxon>
    </lineage>
</organism>
<gene>
    <name evidence="2" type="ORF">BG454_17220</name>
</gene>
<dbReference type="NCBIfam" id="NF038065">
    <property type="entry name" value="Pr6Pr"/>
    <property type="match status" value="1"/>
</dbReference>
<keyword evidence="1" id="KW-0472">Membrane</keyword>
<dbReference type="KEGG" id="rbg:BG454_17220"/>
<keyword evidence="1" id="KW-1133">Transmembrane helix</keyword>
<evidence type="ECO:0000313" key="3">
    <source>
        <dbReference type="Proteomes" id="UP000228948"/>
    </source>
</evidence>
<evidence type="ECO:0008006" key="4">
    <source>
        <dbReference type="Google" id="ProtNLM"/>
    </source>
</evidence>
<accession>A0A2K8KHU0</accession>
<keyword evidence="3" id="KW-1185">Reference proteome</keyword>
<protein>
    <recommendedName>
        <fullName evidence="4">Pr6Pr family membrane protein</fullName>
    </recommendedName>
</protein>
<name>A0A2K8KHU0_9RHOB</name>
<dbReference type="OrthoDB" id="9809977at2"/>
<evidence type="ECO:0000256" key="1">
    <source>
        <dbReference type="SAM" id="Phobius"/>
    </source>
</evidence>
<keyword evidence="1" id="KW-0812">Transmembrane</keyword>
<feature type="transmembrane region" description="Helical" evidence="1">
    <location>
        <begin position="70"/>
        <end position="95"/>
    </location>
</feature>
<feature type="transmembrane region" description="Helical" evidence="1">
    <location>
        <begin position="7"/>
        <end position="26"/>
    </location>
</feature>
<sequence>MNPKYRITAGLIGGLGVVVLATQIMLNLAQHGVGLGLTLWGLAGFFTILTNALMAATMLTIAITGQRLSFGWMTMVTLSMIVVGVVYHALLAHLYNFSGLNWWTDQAFHTIFPALMLWFWLMETTRHDPRGGQPLWWLIWPAGYAVYALGRGAVSGWYPYPFLDMGQIGAGAVAVNVAAMVLGFGVLGYALNFIGQRMPLRD</sequence>
<feature type="transmembrane region" description="Helical" evidence="1">
    <location>
        <begin position="170"/>
        <end position="191"/>
    </location>
</feature>
<dbReference type="EMBL" id="CP024899">
    <property type="protein sequence ID" value="ATX67335.1"/>
    <property type="molecule type" value="Genomic_DNA"/>
</dbReference>
<reference evidence="2 3" key="1">
    <citation type="submission" date="2017-11" db="EMBL/GenBank/DDBJ databases">
        <title>Revised Sequence and Annotation of the Rhodobaca barguzinensis strain alga05 Genome.</title>
        <authorList>
            <person name="Kopejtka K."/>
            <person name="Tomasch J.M."/>
            <person name="Bunk B."/>
            <person name="Koblizek M."/>
        </authorList>
    </citation>
    <scope>NUCLEOTIDE SEQUENCE [LARGE SCALE GENOMIC DNA]</scope>
    <source>
        <strain evidence="3">alga05</strain>
    </source>
</reference>
<dbReference type="AlphaFoldDB" id="A0A2K8KHU0"/>
<evidence type="ECO:0000313" key="2">
    <source>
        <dbReference type="EMBL" id="ATX67335.1"/>
    </source>
</evidence>
<feature type="transmembrane region" description="Helical" evidence="1">
    <location>
        <begin position="107"/>
        <end position="123"/>
    </location>
</feature>
<dbReference type="InterPro" id="IPR049713">
    <property type="entry name" value="Pr6Pr-like"/>
</dbReference>
<feature type="transmembrane region" description="Helical" evidence="1">
    <location>
        <begin position="38"/>
        <end position="63"/>
    </location>
</feature>
<dbReference type="STRING" id="441209.GCA_001870665_03229"/>
<proteinExistence type="predicted"/>
<dbReference type="RefSeq" id="WP_071481770.1">
    <property type="nucleotide sequence ID" value="NZ_CP024899.1"/>
</dbReference>
<feature type="transmembrane region" description="Helical" evidence="1">
    <location>
        <begin position="135"/>
        <end position="158"/>
    </location>
</feature>
<dbReference type="Proteomes" id="UP000228948">
    <property type="component" value="Chromosome"/>
</dbReference>